<dbReference type="Proteomes" id="UP000287969">
    <property type="component" value="Chromosome"/>
</dbReference>
<organism evidence="2 3">
    <name type="scientific">Acidilutibacter cellobiosedens</name>
    <dbReference type="NCBI Taxonomy" id="2507161"/>
    <lineage>
        <taxon>Bacteria</taxon>
        <taxon>Bacillati</taxon>
        <taxon>Bacillota</taxon>
        <taxon>Tissierellia</taxon>
        <taxon>Tissierellales</taxon>
        <taxon>Acidilutibacteraceae</taxon>
        <taxon>Acidilutibacter</taxon>
    </lineage>
</organism>
<evidence type="ECO:0000313" key="3">
    <source>
        <dbReference type="Proteomes" id="UP000287969"/>
    </source>
</evidence>
<protein>
    <submittedName>
        <fullName evidence="2">S-layer homology domain-containing protein</fullName>
    </submittedName>
</protein>
<feature type="domain" description="SLH" evidence="1">
    <location>
        <begin position="419"/>
        <end position="480"/>
    </location>
</feature>
<evidence type="ECO:0000259" key="1">
    <source>
        <dbReference type="PROSITE" id="PS51272"/>
    </source>
</evidence>
<feature type="domain" description="SLH" evidence="1">
    <location>
        <begin position="280"/>
        <end position="342"/>
    </location>
</feature>
<evidence type="ECO:0000313" key="2">
    <source>
        <dbReference type="EMBL" id="QAT60586.1"/>
    </source>
</evidence>
<dbReference type="Pfam" id="PF00395">
    <property type="entry name" value="SLH"/>
    <property type="match status" value="3"/>
</dbReference>
<dbReference type="PROSITE" id="PS51272">
    <property type="entry name" value="SLH"/>
    <property type="match status" value="3"/>
</dbReference>
<name>A0A410Q9E3_9FIRM</name>
<dbReference type="EMBL" id="CP035282">
    <property type="protein sequence ID" value="QAT60586.1"/>
    <property type="molecule type" value="Genomic_DNA"/>
</dbReference>
<sequence length="488" mass="54695">MKKIISVISIILIIIIPLQSFAINVPGYEGGIQNENTYKEVIFVTGEPIVMEGTLTVKTKEKDNTVTEQYTYKLKNVAKDAELSRKIKMIETLNTNGNQTSSSKTLDSYDEKIEIGDKEYEVEDEDYQWNQGSISTDTPLNSYYAGDWSGRKTYVVDKSNEVVNVETTGSLVGYDSPWSATETQTVHMTVNYENKEAAGIKWGGSATIETSYNRTKDYAYGENPVKQISFSGGYRITEKEENVLKYSYDLPNIKNNAVSKGRNTGTNSFSLDTNPIITRLNIPEVRDVEGHPYEDAILLLASMGAFPLNSTSLGPDSPMSRGEFAKAICLSMGVEPEREEETTSSRRKKNQAVKVPTYTDVGKTHTYYPYIEGVTKRGIMEGVGKGRFDPNRALTKAEATTIIIRLLGFKSLAPIGNYYTGYTDDKNIPLWAKDSIYVAKELGIIERGGYFYPNKEITKGEAAELLVNFINYLQNNLKYDYRENILNN</sequence>
<dbReference type="AlphaFoldDB" id="A0A410Q9E3"/>
<gene>
    <name evidence="2" type="ORF">EQM13_02835</name>
</gene>
<accession>A0A410Q9E3</accession>
<keyword evidence="3" id="KW-1185">Reference proteome</keyword>
<dbReference type="OrthoDB" id="2985276at2"/>
<proteinExistence type="predicted"/>
<dbReference type="RefSeq" id="WP_128751900.1">
    <property type="nucleotide sequence ID" value="NZ_CP035282.1"/>
</dbReference>
<feature type="domain" description="SLH" evidence="1">
    <location>
        <begin position="354"/>
        <end position="417"/>
    </location>
</feature>
<dbReference type="InterPro" id="IPR001119">
    <property type="entry name" value="SLH_dom"/>
</dbReference>
<dbReference type="KEGG" id="spoa:EQM13_02835"/>
<reference evidence="3" key="1">
    <citation type="submission" date="2019-01" db="EMBL/GenBank/DDBJ databases">
        <title>Draft genomes of a novel of Sporanaerobacter strains.</title>
        <authorList>
            <person name="Ma S."/>
        </authorList>
    </citation>
    <scope>NUCLEOTIDE SEQUENCE [LARGE SCALE GENOMIC DNA]</scope>
    <source>
        <strain evidence="3">NJN-17</strain>
    </source>
</reference>